<dbReference type="RefSeq" id="WP_153232937.1">
    <property type="nucleotide sequence ID" value="NZ_WINI01000001.1"/>
</dbReference>
<dbReference type="InterPro" id="IPR054545">
    <property type="entry name" value="ApeI-like"/>
</dbReference>
<dbReference type="InterPro" id="IPR000873">
    <property type="entry name" value="AMP-dep_synth/lig_dom"/>
</dbReference>
<dbReference type="InterPro" id="IPR045851">
    <property type="entry name" value="AMP-bd_C_sf"/>
</dbReference>
<dbReference type="Proteomes" id="UP000451565">
    <property type="component" value="Unassembled WGS sequence"/>
</dbReference>
<dbReference type="PANTHER" id="PTHR45398">
    <property type="match status" value="1"/>
</dbReference>
<keyword evidence="1" id="KW-0732">Signal</keyword>
<proteinExistence type="predicted"/>
<dbReference type="SUPFAM" id="SSF56801">
    <property type="entry name" value="Acetyl-CoA synthetase-like"/>
    <property type="match status" value="1"/>
</dbReference>
<comment type="caution">
    <text evidence="4">The sequence shown here is derived from an EMBL/GenBank/DDBJ whole genome shotgun (WGS) entry which is preliminary data.</text>
</comment>
<evidence type="ECO:0000259" key="2">
    <source>
        <dbReference type="Pfam" id="PF00501"/>
    </source>
</evidence>
<reference evidence="4 5" key="1">
    <citation type="submission" date="2019-10" db="EMBL/GenBank/DDBJ databases">
        <title>Glaciimonas soli sp. nov., a psychrophilic bacterium isolated from the forest soil of a high elevation mountain in Taiwan.</title>
        <authorList>
            <person name="Wang L.-T."/>
            <person name="Shieh W.Y."/>
        </authorList>
    </citation>
    <scope>NUCLEOTIDE SEQUENCE [LARGE SCALE GENOMIC DNA]</scope>
    <source>
        <strain evidence="4 5">GS1</strain>
    </source>
</reference>
<gene>
    <name evidence="4" type="ORF">GEV47_01440</name>
</gene>
<evidence type="ECO:0000256" key="1">
    <source>
        <dbReference type="SAM" id="SignalP"/>
    </source>
</evidence>
<dbReference type="Gene3D" id="3.10.129.10">
    <property type="entry name" value="Hotdog Thioesterase"/>
    <property type="match status" value="1"/>
</dbReference>
<feature type="chain" id="PRO_5032947544" evidence="1">
    <location>
        <begin position="24"/>
        <end position="629"/>
    </location>
</feature>
<feature type="domain" description="ApeI dehydratase-like" evidence="3">
    <location>
        <begin position="514"/>
        <end position="612"/>
    </location>
</feature>
<keyword evidence="5" id="KW-1185">Reference proteome</keyword>
<organism evidence="4 5">
    <name type="scientific">Glaciimonas soli</name>
    <dbReference type="NCBI Taxonomy" id="2590999"/>
    <lineage>
        <taxon>Bacteria</taxon>
        <taxon>Pseudomonadati</taxon>
        <taxon>Pseudomonadota</taxon>
        <taxon>Betaproteobacteria</taxon>
        <taxon>Burkholderiales</taxon>
        <taxon>Oxalobacteraceae</taxon>
        <taxon>Glaciimonas</taxon>
    </lineage>
</organism>
<dbReference type="InterPro" id="IPR029069">
    <property type="entry name" value="HotDog_dom_sf"/>
</dbReference>
<protein>
    <submittedName>
        <fullName evidence="4">AMP-binding protein</fullName>
    </submittedName>
</protein>
<dbReference type="Gene3D" id="3.40.50.12780">
    <property type="entry name" value="N-terminal domain of ligase-like"/>
    <property type="match status" value="1"/>
</dbReference>
<name>A0A843YK58_9BURK</name>
<sequence>MIQRPNIRVQRNLLSLLSPASLADINLQAGAPFHGRQEMPFSYADFLGNVAAWRSLLQHQKGTKFALYLSDTFDFSCALLGAWQADKTIYLSGDALPATCRNLSAEVDGFLGEFPAHYSPLNLPSDAAPFSAENSLQQYQFKILSETFPCVVIYTSGSTGAPQAVPKKISQLASEVQTLEVLFGSQIGDADILATVSHQHIYGLLFKVLWPLTTGRVIHTRQVDYLESLLPIIAKRNIVLIASPAHLKRLPASFDQIGELQNLRSIFSSGGALTAETAQQVGRIFGKMPIEVYGSSETGGIASRQRQFNQSEALNVMSNEDSWQVMPTIAWRVNQENDVLEINSPHLPDASWHTLADQVEPVDAQRFLLKGRIDRIVKVEEKRISLDAIERALQDDSLVEQARVLLLDVADAALLKMNIHRQKIVAFVVLNDDGRALLARQGKLGLNRRLRDQLTAVIERTALPRSWHYLEALPMNAQGKTTRAALLELLQSNSMQTNTANQTRPIDERVVEHDSENRRVLLALTVPGDLLYFDGHFDGAPILPGVVQVDWALSYGRKYFSLPPHFIGMQALKFQRVITPGMSFQLELQHQVEKSALTFTLTSKEGKHASGRLMFAEIRSERHGGETHV</sequence>
<dbReference type="AlphaFoldDB" id="A0A843YK58"/>
<dbReference type="Pfam" id="PF00501">
    <property type="entry name" value="AMP-binding"/>
    <property type="match status" value="1"/>
</dbReference>
<evidence type="ECO:0000313" key="5">
    <source>
        <dbReference type="Proteomes" id="UP000451565"/>
    </source>
</evidence>
<dbReference type="InterPro" id="IPR042099">
    <property type="entry name" value="ANL_N_sf"/>
</dbReference>
<feature type="domain" description="AMP-dependent synthetase/ligase" evidence="2">
    <location>
        <begin position="137"/>
        <end position="316"/>
    </location>
</feature>
<dbReference type="Gene3D" id="3.30.300.30">
    <property type="match status" value="1"/>
</dbReference>
<evidence type="ECO:0000313" key="4">
    <source>
        <dbReference type="EMBL" id="MQQ99349.1"/>
    </source>
</evidence>
<dbReference type="SUPFAM" id="SSF54637">
    <property type="entry name" value="Thioesterase/thiol ester dehydrase-isomerase"/>
    <property type="match status" value="1"/>
</dbReference>
<evidence type="ECO:0000259" key="3">
    <source>
        <dbReference type="Pfam" id="PF22818"/>
    </source>
</evidence>
<feature type="signal peptide" evidence="1">
    <location>
        <begin position="1"/>
        <end position="23"/>
    </location>
</feature>
<accession>A0A843YK58</accession>
<dbReference type="EMBL" id="WINI01000001">
    <property type="protein sequence ID" value="MQQ99349.1"/>
    <property type="molecule type" value="Genomic_DNA"/>
</dbReference>
<dbReference type="PANTHER" id="PTHR45398:SF1">
    <property type="entry name" value="ENZYME, PUTATIVE (JCVI)-RELATED"/>
    <property type="match status" value="1"/>
</dbReference>
<dbReference type="OrthoDB" id="9787658at2"/>
<dbReference type="Pfam" id="PF22818">
    <property type="entry name" value="ApeI-like"/>
    <property type="match status" value="1"/>
</dbReference>